<protein>
    <recommendedName>
        <fullName evidence="1">RelA/SpoT domain-containing protein</fullName>
    </recommendedName>
</protein>
<proteinExistence type="predicted"/>
<dbReference type="Gene3D" id="3.30.460.10">
    <property type="entry name" value="Beta Polymerase, domain 2"/>
    <property type="match status" value="1"/>
</dbReference>
<evidence type="ECO:0000259" key="1">
    <source>
        <dbReference type="SMART" id="SM00954"/>
    </source>
</evidence>
<dbReference type="AlphaFoldDB" id="A0AAU3HZF4"/>
<dbReference type="Pfam" id="PF04607">
    <property type="entry name" value="RelA_SpoT"/>
    <property type="match status" value="1"/>
</dbReference>
<name>A0AAU3HZF4_9ACTN</name>
<dbReference type="SMART" id="SM00954">
    <property type="entry name" value="RelA_SpoT"/>
    <property type="match status" value="1"/>
</dbReference>
<evidence type="ECO:0000313" key="2">
    <source>
        <dbReference type="EMBL" id="WTZ10811.1"/>
    </source>
</evidence>
<dbReference type="GO" id="GO:0015969">
    <property type="term" value="P:guanosine tetraphosphate metabolic process"/>
    <property type="evidence" value="ECO:0007669"/>
    <property type="project" value="InterPro"/>
</dbReference>
<dbReference type="InterPro" id="IPR043519">
    <property type="entry name" value="NT_sf"/>
</dbReference>
<accession>A0AAU3HZF4</accession>
<dbReference type="InterPro" id="IPR007685">
    <property type="entry name" value="RelA_SpoT"/>
</dbReference>
<gene>
    <name evidence="2" type="ORF">OG699_24230</name>
</gene>
<dbReference type="SUPFAM" id="SSF81301">
    <property type="entry name" value="Nucleotidyltransferase"/>
    <property type="match status" value="1"/>
</dbReference>
<dbReference type="PANTHER" id="PTHR41773:SF1">
    <property type="entry name" value="RELA_SPOT DOMAIN-CONTAINING PROTEIN"/>
    <property type="match status" value="1"/>
</dbReference>
<sequence>MTSTDEALERFRRERPRIEIAARLTAAHIRRRVARARINCEVSFRAKEVASFVTKAQHKQYDDPWAKITDKAGVRIVVQHSGLLDPVVALLRESLTLVREPEDDRNASGSEDRLQYPRLHVQVMAHGDQRSDDGEPYECEIQVRTEATDLWARMSHKLMYKPASAVVPSDVRRSLYRLIALIELYDLEVRRGVEALAQYPDVAQGNQLLDEAEHLFRTFTDHEPRRDLSEDVVDVLVKTIQDVSTYAERLTKFTEDRRADLERAYKDYGPDSDHFLSHGRYILASQPESLIIFERLSSAKFLLQGRWIDELPESMLNDMADAWGVSL</sequence>
<dbReference type="Gene3D" id="1.10.287.860">
    <property type="entry name" value="Nucleotidyltransferase"/>
    <property type="match status" value="1"/>
</dbReference>
<reference evidence="2" key="1">
    <citation type="submission" date="2022-10" db="EMBL/GenBank/DDBJ databases">
        <title>The complete genomes of actinobacterial strains from the NBC collection.</title>
        <authorList>
            <person name="Joergensen T.S."/>
            <person name="Alvarez Arevalo M."/>
            <person name="Sterndorff E.B."/>
            <person name="Faurdal D."/>
            <person name="Vuksanovic O."/>
            <person name="Mourched A.-S."/>
            <person name="Charusanti P."/>
            <person name="Shaw S."/>
            <person name="Blin K."/>
            <person name="Weber T."/>
        </authorList>
    </citation>
    <scope>NUCLEOTIDE SEQUENCE</scope>
    <source>
        <strain evidence="2">NBC_01393</strain>
    </source>
</reference>
<feature type="domain" description="RelA/SpoT" evidence="1">
    <location>
        <begin position="44"/>
        <end position="166"/>
    </location>
</feature>
<dbReference type="CDD" id="cd05399">
    <property type="entry name" value="NT_Rel-Spo_like"/>
    <property type="match status" value="1"/>
</dbReference>
<dbReference type="EMBL" id="CP109546">
    <property type="protein sequence ID" value="WTZ10811.1"/>
    <property type="molecule type" value="Genomic_DNA"/>
</dbReference>
<organism evidence="2">
    <name type="scientific">Streptomyces sp. NBC_01393</name>
    <dbReference type="NCBI Taxonomy" id="2903851"/>
    <lineage>
        <taxon>Bacteria</taxon>
        <taxon>Bacillati</taxon>
        <taxon>Actinomycetota</taxon>
        <taxon>Actinomycetes</taxon>
        <taxon>Kitasatosporales</taxon>
        <taxon>Streptomycetaceae</taxon>
        <taxon>Streptomyces</taxon>
    </lineage>
</organism>
<dbReference type="PANTHER" id="PTHR41773">
    <property type="entry name" value="GTP PYROPHOSPHATASE-RELATED"/>
    <property type="match status" value="1"/>
</dbReference>